<organism evidence="1 2">
    <name type="scientific">Mangrovihabitans endophyticus</name>
    <dbReference type="NCBI Taxonomy" id="1751298"/>
    <lineage>
        <taxon>Bacteria</taxon>
        <taxon>Bacillati</taxon>
        <taxon>Actinomycetota</taxon>
        <taxon>Actinomycetes</taxon>
        <taxon>Micromonosporales</taxon>
        <taxon>Micromonosporaceae</taxon>
        <taxon>Mangrovihabitans</taxon>
    </lineage>
</organism>
<comment type="caution">
    <text evidence="1">The sequence shown here is derived from an EMBL/GenBank/DDBJ whole genome shotgun (WGS) entry which is preliminary data.</text>
</comment>
<dbReference type="RefSeq" id="WP_229716257.1">
    <property type="nucleotide sequence ID" value="NZ_BMMX01000050.1"/>
</dbReference>
<evidence type="ECO:0000313" key="2">
    <source>
        <dbReference type="Proteomes" id="UP000656042"/>
    </source>
</evidence>
<sequence>MAPTTSTVLAPTSAQSEAVRLQLDPHPSRTTVLDGAWWPRSTDAMAELPRLVEALAGLRGEITHVLMNSAEWDAPHPRRAAVGSRVVRLGWFTSQPSGLITIMADFGNDRFDLFVVPPNATEASAEAALDAAADASDKRLTADLLTSIEHVR</sequence>
<keyword evidence="2" id="KW-1185">Reference proteome</keyword>
<dbReference type="AlphaFoldDB" id="A0A8J3C765"/>
<dbReference type="EMBL" id="BMMX01000050">
    <property type="protein sequence ID" value="GGL16071.1"/>
    <property type="molecule type" value="Genomic_DNA"/>
</dbReference>
<evidence type="ECO:0000313" key="1">
    <source>
        <dbReference type="EMBL" id="GGL16071.1"/>
    </source>
</evidence>
<name>A0A8J3C765_9ACTN</name>
<accession>A0A8J3C765</accession>
<protein>
    <submittedName>
        <fullName evidence="1">Uncharacterized protein</fullName>
    </submittedName>
</protein>
<reference evidence="1" key="2">
    <citation type="submission" date="2020-09" db="EMBL/GenBank/DDBJ databases">
        <authorList>
            <person name="Sun Q."/>
            <person name="Zhou Y."/>
        </authorList>
    </citation>
    <scope>NUCLEOTIDE SEQUENCE</scope>
    <source>
        <strain evidence="1">CGMCC 4.7299</strain>
    </source>
</reference>
<dbReference type="InterPro" id="IPR046036">
    <property type="entry name" value="DUF5994"/>
</dbReference>
<reference evidence="1" key="1">
    <citation type="journal article" date="2014" name="Int. J. Syst. Evol. Microbiol.">
        <title>Complete genome sequence of Corynebacterium casei LMG S-19264T (=DSM 44701T), isolated from a smear-ripened cheese.</title>
        <authorList>
            <consortium name="US DOE Joint Genome Institute (JGI-PGF)"/>
            <person name="Walter F."/>
            <person name="Albersmeier A."/>
            <person name="Kalinowski J."/>
            <person name="Ruckert C."/>
        </authorList>
    </citation>
    <scope>NUCLEOTIDE SEQUENCE</scope>
    <source>
        <strain evidence="1">CGMCC 4.7299</strain>
    </source>
</reference>
<dbReference type="Pfam" id="PF19457">
    <property type="entry name" value="DUF5994"/>
    <property type="match status" value="1"/>
</dbReference>
<proteinExistence type="predicted"/>
<gene>
    <name evidence="1" type="ORF">GCM10012284_58390</name>
</gene>
<dbReference type="Proteomes" id="UP000656042">
    <property type="component" value="Unassembled WGS sequence"/>
</dbReference>